<reference evidence="1 2" key="2">
    <citation type="submission" date="2015-05" db="EMBL/GenBank/DDBJ databases">
        <authorList>
            <person name="Morales-Cruz A."/>
            <person name="Amrine K.C."/>
            <person name="Cantu D."/>
        </authorList>
    </citation>
    <scope>NUCLEOTIDE SEQUENCE [LARGE SCALE GENOMIC DNA]</scope>
    <source>
        <strain evidence="1">UCRPC4</strain>
    </source>
</reference>
<reference evidence="1 2" key="1">
    <citation type="submission" date="2015-05" db="EMBL/GenBank/DDBJ databases">
        <title>Distinctive expansion of gene families associated with plant cell wall degradation and secondary metabolism in the genomes of grapevine trunk pathogens.</title>
        <authorList>
            <person name="Lawrence D.P."/>
            <person name="Travadon R."/>
            <person name="Rolshausen P.E."/>
            <person name="Baumgartner K."/>
        </authorList>
    </citation>
    <scope>NUCLEOTIDE SEQUENCE [LARGE SCALE GENOMIC DNA]</scope>
    <source>
        <strain evidence="1">UCRPC4</strain>
    </source>
</reference>
<dbReference type="Pfam" id="PF10303">
    <property type="entry name" value="DUF2408"/>
    <property type="match status" value="2"/>
</dbReference>
<dbReference type="GO" id="GO:0005737">
    <property type="term" value="C:cytoplasm"/>
    <property type="evidence" value="ECO:0007669"/>
    <property type="project" value="TreeGrafter"/>
</dbReference>
<dbReference type="AlphaFoldDB" id="A0A0G2GTG7"/>
<gene>
    <name evidence="1" type="ORF">UCRPC4_g04269</name>
</gene>
<dbReference type="InterPro" id="IPR018810">
    <property type="entry name" value="UPF0662"/>
</dbReference>
<dbReference type="PANTHER" id="PTHR28086:SF1">
    <property type="entry name" value="CU(2+) SUPPRESSING AND BLEOMYCIN SENSITIVE PROTEIN 1"/>
    <property type="match status" value="1"/>
</dbReference>
<protein>
    <submittedName>
        <fullName evidence="1">Uncharacterized protein</fullName>
    </submittedName>
</protein>
<evidence type="ECO:0000313" key="2">
    <source>
        <dbReference type="Proteomes" id="UP000053317"/>
    </source>
</evidence>
<organism evidence="1 2">
    <name type="scientific">Phaeomoniella chlamydospora</name>
    <name type="common">Phaeoacremonium chlamydosporum</name>
    <dbReference type="NCBI Taxonomy" id="158046"/>
    <lineage>
        <taxon>Eukaryota</taxon>
        <taxon>Fungi</taxon>
        <taxon>Dikarya</taxon>
        <taxon>Ascomycota</taxon>
        <taxon>Pezizomycotina</taxon>
        <taxon>Eurotiomycetes</taxon>
        <taxon>Chaetothyriomycetidae</taxon>
        <taxon>Phaeomoniellales</taxon>
        <taxon>Phaeomoniellaceae</taxon>
        <taxon>Phaeomoniella</taxon>
    </lineage>
</organism>
<proteinExistence type="predicted"/>
<comment type="caution">
    <text evidence="1">The sequence shown here is derived from an EMBL/GenBank/DDBJ whole genome shotgun (WGS) entry which is preliminary data.</text>
</comment>
<dbReference type="Proteomes" id="UP000053317">
    <property type="component" value="Unassembled WGS sequence"/>
</dbReference>
<sequence>MSDSPFIQAPTDPREKPILDDLVSIRDKLLLLKQDRSTYVKSQDVMPLYDEVIEQVHRLNNIRVEVGLEQNRVDTLLDDCFQLISLFFMTIGRNNEAPAVYSMTSTISRLLDHLKEAAFYSFKDLNSIENTLEKMHDTLERGKETYSPHLLVLMENRIQVCKKIVQSLKDYLSSISPELMPKWEKLVSILRAAAAANTRSKFNAAEIEGFKRELLEIEATMKDHKFVAEDGHIPPGQELTVGLLDRCLKWCDIVLEKQGKIEPAFEETYEQLLTIRNHLDKLTMTQAWSLRETDLFMLQRKLDRIDDSRKEGNFWCPQGNCASLHTQRTLLYLLRRSYAYIYYLLVSSEPVSEALLPVYNQLQTLRRCLVEVKKSGGVSNPRELYPYSMKLNSIDNMRVDGKFMIGKDIPEGQGSVIGLLSECYDLAYELRTAAEEAQADGVDTD</sequence>
<dbReference type="PANTHER" id="PTHR28086">
    <property type="entry name" value="UPF0662 PROTEIN YPL260W"/>
    <property type="match status" value="1"/>
</dbReference>
<name>A0A0G2GTG7_PHACM</name>
<dbReference type="EMBL" id="LCWF01000101">
    <property type="protein sequence ID" value="KKY20080.1"/>
    <property type="molecule type" value="Genomic_DNA"/>
</dbReference>
<evidence type="ECO:0000313" key="1">
    <source>
        <dbReference type="EMBL" id="KKY20080.1"/>
    </source>
</evidence>
<dbReference type="OrthoDB" id="2011986at2759"/>
<dbReference type="GO" id="GO:0005634">
    <property type="term" value="C:nucleus"/>
    <property type="evidence" value="ECO:0007669"/>
    <property type="project" value="TreeGrafter"/>
</dbReference>
<accession>A0A0G2GTG7</accession>
<keyword evidence="2" id="KW-1185">Reference proteome</keyword>